<gene>
    <name evidence="1" type="ORF">ODALV1_LOCUS10640</name>
</gene>
<dbReference type="Proteomes" id="UP001642540">
    <property type="component" value="Unassembled WGS sequence"/>
</dbReference>
<evidence type="ECO:0000313" key="1">
    <source>
        <dbReference type="EMBL" id="CAL8100804.1"/>
    </source>
</evidence>
<keyword evidence="2" id="KW-1185">Reference proteome</keyword>
<protein>
    <submittedName>
        <fullName evidence="1">Uncharacterized protein</fullName>
    </submittedName>
</protein>
<evidence type="ECO:0000313" key="2">
    <source>
        <dbReference type="Proteomes" id="UP001642540"/>
    </source>
</evidence>
<accession>A0ABP1QET1</accession>
<comment type="caution">
    <text evidence="1">The sequence shown here is derived from an EMBL/GenBank/DDBJ whole genome shotgun (WGS) entry which is preliminary data.</text>
</comment>
<name>A0ABP1QET1_9HEXA</name>
<proteinExistence type="predicted"/>
<dbReference type="EMBL" id="CAXLJM020000033">
    <property type="protein sequence ID" value="CAL8100804.1"/>
    <property type="molecule type" value="Genomic_DNA"/>
</dbReference>
<organism evidence="1 2">
    <name type="scientific">Orchesella dallaii</name>
    <dbReference type="NCBI Taxonomy" id="48710"/>
    <lineage>
        <taxon>Eukaryota</taxon>
        <taxon>Metazoa</taxon>
        <taxon>Ecdysozoa</taxon>
        <taxon>Arthropoda</taxon>
        <taxon>Hexapoda</taxon>
        <taxon>Collembola</taxon>
        <taxon>Entomobryomorpha</taxon>
        <taxon>Entomobryoidea</taxon>
        <taxon>Orchesellidae</taxon>
        <taxon>Orchesellinae</taxon>
        <taxon>Orchesella</taxon>
    </lineage>
</organism>
<reference evidence="1 2" key="1">
    <citation type="submission" date="2024-08" db="EMBL/GenBank/DDBJ databases">
        <authorList>
            <person name="Cucini C."/>
            <person name="Frati F."/>
        </authorList>
    </citation>
    <scope>NUCLEOTIDE SEQUENCE [LARGE SCALE GENOMIC DNA]</scope>
</reference>
<sequence length="185" mass="20860">MSAKTSGQAIRQFVDTVKACSIVQKQHELKEIISGPLAVARDKIQLLETDEAATVLARIDPNYHNDLKENVKGIFHEEVERGNLTLQEIDSNLLELHTLLDTIGQRISNEEQASKTTPMIINCFEDARYVLMFLKLRTNELRLKLSLGINENVTNINGIESQIDEGNFVFSLSKLETCCSTDRIQ</sequence>